<reference evidence="2 3" key="1">
    <citation type="journal article" date="2014" name="Genome Biol. Evol.">
        <title>The secreted proteins of Achlya hypogyna and Thraustotheca clavata identify the ancestral oomycete secretome and reveal gene acquisitions by horizontal gene transfer.</title>
        <authorList>
            <person name="Misner I."/>
            <person name="Blouin N."/>
            <person name="Leonard G."/>
            <person name="Richards T.A."/>
            <person name="Lane C.E."/>
        </authorList>
    </citation>
    <scope>NUCLEOTIDE SEQUENCE [LARGE SCALE GENOMIC DNA]</scope>
    <source>
        <strain evidence="2 3">ATCC 48635</strain>
    </source>
</reference>
<evidence type="ECO:0000256" key="1">
    <source>
        <dbReference type="SAM" id="Phobius"/>
    </source>
</evidence>
<evidence type="ECO:0000313" key="2">
    <source>
        <dbReference type="EMBL" id="OQR88991.1"/>
    </source>
</evidence>
<accession>A0A1V9YTN3</accession>
<keyword evidence="1" id="KW-1133">Transmembrane helix</keyword>
<keyword evidence="3" id="KW-1185">Reference proteome</keyword>
<gene>
    <name evidence="2" type="ORF">ACHHYP_06531</name>
</gene>
<protein>
    <recommendedName>
        <fullName evidence="4">Transmembrane protein</fullName>
    </recommendedName>
</protein>
<proteinExistence type="predicted"/>
<keyword evidence="1" id="KW-0812">Transmembrane</keyword>
<dbReference type="OrthoDB" id="78891at2759"/>
<feature type="transmembrane region" description="Helical" evidence="1">
    <location>
        <begin position="641"/>
        <end position="663"/>
    </location>
</feature>
<feature type="non-terminal residue" evidence="2">
    <location>
        <position position="1190"/>
    </location>
</feature>
<name>A0A1V9YTN3_ACHHY</name>
<feature type="transmembrane region" description="Helical" evidence="1">
    <location>
        <begin position="859"/>
        <end position="880"/>
    </location>
</feature>
<dbReference type="Proteomes" id="UP000243579">
    <property type="component" value="Unassembled WGS sequence"/>
</dbReference>
<sequence>MFWIDYNASGAASIVANAFNGKLWSNTSVALPLFSLDSASFSAFSAPTQEIAIPSSYGRRLLMQVLEDINEAVPALRRQTVFQSMRSATGLCWLDFDKQWEVGGTSKRQVRCRRDYADNAAVYMEAILRNVNWADWYNAYGPLFEICYGAAVRAEVVGTAWLARTTTALAVTPVAQEIEHWRTHGIRRYTVSWHNSYHPAVQDTILIRTPLQAFSVPIKSLTFTYLTSLQSSSIAFCGVYFQMAFSAGQNFSLVLNASNTQANLVPWDPPSNFGNESDAGLAYNAFFDAIGPSYNMDLTYILPPTPLLEVYGNIKAAWHRQKTQDAATASFLLAMPTQTDFDMIPSSWRQMANGSAAVFFGGNPLCVYQPGTPYPQQMFGFDDGCTAVVPLGSTATPDTLVLAWLLSSIFQPTVPTVTEVCAFTQDLVAACSTVVQLAATIAQKVSPVAVLSQRVDPTTLNISIVQYVNSSNDKVALIRQPILDLQDAAWSFYGWLAIADWLEGSREVVMFTGDAGSIPLMSKAYAPLTFTSPTEGIPTEAASLLRAMYLYFDLHFFAVAALMAVAWVVSIPTLSLKQRLVAGRNLCFTMRVGSLVWVGRPLLLLRGVFASVVLSTASVALKHSLSHSHLAFEPRSALDSFLLAGEATWLTFVINDLASIFTAEHTKRTNVISCLLVWFGVWILELASPVMPLGTFDRSCTSTNMDAAVVCSSGAVDIGSRLRLSLLLGIQVTTVLAVWLVVRTTTAPMVTGRRPAPVFVPAVAQTLLENLPPVHDADISIYLYDPIGAVAAGLLPYRRRGVEYVFSGSLWTAVAVQQSAGPSRLASVFALPVFSRRVSGSSPPLALIARSQQAPSFRFRACLGALYLMGTVVSSVLFLYSSQTQLANDFLRMQLYNETTTAVATSPLYAHLMQFEALGLEATIRGLRASDGCRLPLVFTQYCWLDFGRRWSLAHSTARSRRCSGMTANAAVYLEAGLRNADWDALSLCSWFGSLQTSILRALDSTNDGVAWTAATAAAMKSTSVTAEAGVWRSHGLDTYSVQWQNYKLLGVLETISITNVFGVASSITIKASVASELLAPRNSLVMYPGFAFDLWAVSNASALPTAGKSLVSSSADFAFANVTSQALLIANGTLTSPIPDGLALVTADIGPFGTVDMVHVPCPLSLLQVVATASTVISSTLVKTKGSAE</sequence>
<comment type="caution">
    <text evidence="2">The sequence shown here is derived from an EMBL/GenBank/DDBJ whole genome shotgun (WGS) entry which is preliminary data.</text>
</comment>
<feature type="transmembrane region" description="Helical" evidence="1">
    <location>
        <begin position="722"/>
        <end position="742"/>
    </location>
</feature>
<feature type="transmembrane region" description="Helical" evidence="1">
    <location>
        <begin position="554"/>
        <end position="576"/>
    </location>
</feature>
<dbReference type="AlphaFoldDB" id="A0A1V9YTN3"/>
<keyword evidence="1" id="KW-0472">Membrane</keyword>
<organism evidence="2 3">
    <name type="scientific">Achlya hypogyna</name>
    <name type="common">Oomycete</name>
    <name type="synonym">Protoachlya hypogyna</name>
    <dbReference type="NCBI Taxonomy" id="1202772"/>
    <lineage>
        <taxon>Eukaryota</taxon>
        <taxon>Sar</taxon>
        <taxon>Stramenopiles</taxon>
        <taxon>Oomycota</taxon>
        <taxon>Saprolegniomycetes</taxon>
        <taxon>Saprolegniales</taxon>
        <taxon>Achlyaceae</taxon>
        <taxon>Achlya</taxon>
    </lineage>
</organism>
<dbReference type="EMBL" id="JNBR01000989">
    <property type="protein sequence ID" value="OQR88991.1"/>
    <property type="molecule type" value="Genomic_DNA"/>
</dbReference>
<feature type="transmembrane region" description="Helical" evidence="1">
    <location>
        <begin position="597"/>
        <end position="621"/>
    </location>
</feature>
<evidence type="ECO:0000313" key="3">
    <source>
        <dbReference type="Proteomes" id="UP000243579"/>
    </source>
</evidence>
<feature type="transmembrane region" description="Helical" evidence="1">
    <location>
        <begin position="675"/>
        <end position="696"/>
    </location>
</feature>
<evidence type="ECO:0008006" key="4">
    <source>
        <dbReference type="Google" id="ProtNLM"/>
    </source>
</evidence>